<dbReference type="GO" id="GO:0035438">
    <property type="term" value="F:cyclic-di-GMP binding"/>
    <property type="evidence" value="ECO:0007669"/>
    <property type="project" value="InterPro"/>
</dbReference>
<evidence type="ECO:0000313" key="3">
    <source>
        <dbReference type="EMBL" id="KAB2934078.1"/>
    </source>
</evidence>
<dbReference type="Proteomes" id="UP000460298">
    <property type="component" value="Unassembled WGS sequence"/>
</dbReference>
<dbReference type="EMBL" id="WBUI01000004">
    <property type="protein sequence ID" value="KAB2934078.1"/>
    <property type="molecule type" value="Genomic_DNA"/>
</dbReference>
<sequence length="428" mass="49679">MWVQNHAKVDQLLRGRLPEILILDKAYTRTYSQDDSFVANIRRTLPREIPADVFENAVASAITTDEYEFLSSYYDRVDGGEAYMLRSIPRHISRELMAQHTGDVAFPESDRQFLLKFYTFDEHQGRYALTGYMTEADEIRVLKLFNMKSLHISNVEKATVSQILSQVAEVPKKDIFFANMHVPRNHKFFSPPNLKHISGMQITEAARQFAIACHHIYGGVPLTDVTFLLESLASEFYQYAKVNLPVKMRAILKEVKLDKQNAWRNTEFEITAYQQNMEISKVTTRATILPLKIYRKLKSGQEEVYEIDPRFHPNDRVRISISIRYTDGDEPRKWDCRIVNFSKGGFQTRSDGKEPPLLLLQNPRLEFFMHFDQAGFVYGRCKNVWTRMDEDDVCWAGFAITEMSGIDRETLSDAIVRFGRLVEGREIQ</sequence>
<comment type="caution">
    <text evidence="3">The sequence shown here is derived from an EMBL/GenBank/DDBJ whole genome shotgun (WGS) entry which is preliminary data.</text>
</comment>
<evidence type="ECO:0000259" key="2">
    <source>
        <dbReference type="Pfam" id="PF07238"/>
    </source>
</evidence>
<gene>
    <name evidence="3" type="ORF">F9K24_05315</name>
</gene>
<dbReference type="AlphaFoldDB" id="A0A833M2W5"/>
<dbReference type="InterPro" id="IPR009875">
    <property type="entry name" value="PilZ_domain"/>
</dbReference>
<dbReference type="Pfam" id="PF03756">
    <property type="entry name" value="AfsA"/>
    <property type="match status" value="1"/>
</dbReference>
<feature type="domain" description="A-factor biosynthesis hotdog" evidence="1">
    <location>
        <begin position="171"/>
        <end position="286"/>
    </location>
</feature>
<evidence type="ECO:0000313" key="4">
    <source>
        <dbReference type="Proteomes" id="UP000460298"/>
    </source>
</evidence>
<proteinExistence type="predicted"/>
<dbReference type="InterPro" id="IPR005509">
    <property type="entry name" value="AfsA_hotdog_dom"/>
</dbReference>
<organism evidence="3 4">
    <name type="scientific">Leptonema illini</name>
    <dbReference type="NCBI Taxonomy" id="183"/>
    <lineage>
        <taxon>Bacteria</taxon>
        <taxon>Pseudomonadati</taxon>
        <taxon>Spirochaetota</taxon>
        <taxon>Spirochaetia</taxon>
        <taxon>Leptospirales</taxon>
        <taxon>Leptospiraceae</taxon>
        <taxon>Leptonema</taxon>
    </lineage>
</organism>
<accession>A0A833M2W5</accession>
<feature type="domain" description="PilZ" evidence="2">
    <location>
        <begin position="315"/>
        <end position="414"/>
    </location>
</feature>
<reference evidence="3 4" key="1">
    <citation type="submission" date="2019-10" db="EMBL/GenBank/DDBJ databases">
        <title>Extracellular Electron Transfer in a Candidatus Methanoperedens spp. Enrichment Culture.</title>
        <authorList>
            <person name="Berger S."/>
            <person name="Rangel Shaw D."/>
            <person name="Berben T."/>
            <person name="In 'T Zandt M."/>
            <person name="Frank J."/>
            <person name="Reimann J."/>
            <person name="Jetten M.S.M."/>
            <person name="Welte C.U."/>
        </authorList>
    </citation>
    <scope>NUCLEOTIDE SEQUENCE [LARGE SCALE GENOMIC DNA]</scope>
    <source>
        <strain evidence="3">SB12</strain>
    </source>
</reference>
<name>A0A833M2W5_9LEPT</name>
<dbReference type="Pfam" id="PF07238">
    <property type="entry name" value="PilZ"/>
    <property type="match status" value="1"/>
</dbReference>
<evidence type="ECO:0000259" key="1">
    <source>
        <dbReference type="Pfam" id="PF03756"/>
    </source>
</evidence>
<protein>
    <submittedName>
        <fullName evidence="3">Pilus assembly protein PilZ</fullName>
    </submittedName>
</protein>